<sequence>MLPEPPRLLLGLFSDQQIPVVGSKVLPPGHGADVAAGAEARTAAASMVLHSVANRSSDALVRINMSWSPATG</sequence>
<keyword evidence="2" id="KW-1185">Reference proteome</keyword>
<dbReference type="EMBL" id="CP011269">
    <property type="protein sequence ID" value="ALI27534.1"/>
    <property type="molecule type" value="Genomic_DNA"/>
</dbReference>
<evidence type="ECO:0000313" key="2">
    <source>
        <dbReference type="Proteomes" id="UP000057134"/>
    </source>
</evidence>
<evidence type="ECO:0000313" key="1">
    <source>
        <dbReference type="EMBL" id="ALI27534.1"/>
    </source>
</evidence>
<dbReference type="KEGG" id="mft:XA26_37130"/>
<accession>A0A0N9YCP8</accession>
<protein>
    <submittedName>
        <fullName evidence="1">Uncharacterized protein</fullName>
    </submittedName>
</protein>
<gene>
    <name evidence="1" type="ORF">XA26_37130</name>
</gene>
<reference evidence="1 2" key="1">
    <citation type="journal article" date="2015" name="MBio">
        <title>Enzymatic Degradation of Phenazines Can Generate Energy and Protect Sensitive Organisms from Toxicity.</title>
        <authorList>
            <person name="Costa K.C."/>
            <person name="Bergkessel M."/>
            <person name="Saunders S."/>
            <person name="Korlach J."/>
            <person name="Newman D.K."/>
        </authorList>
    </citation>
    <scope>NUCLEOTIDE SEQUENCE [LARGE SCALE GENOMIC DNA]</scope>
    <source>
        <strain evidence="1 2">CT6</strain>
    </source>
</reference>
<dbReference type="Proteomes" id="UP000057134">
    <property type="component" value="Chromosome"/>
</dbReference>
<dbReference type="STRING" id="1766.XA26_37130"/>
<organism evidence="1 2">
    <name type="scientific">Mycolicibacterium fortuitum</name>
    <name type="common">Mycobacterium fortuitum</name>
    <dbReference type="NCBI Taxonomy" id="1766"/>
    <lineage>
        <taxon>Bacteria</taxon>
        <taxon>Bacillati</taxon>
        <taxon>Actinomycetota</taxon>
        <taxon>Actinomycetes</taxon>
        <taxon>Mycobacteriales</taxon>
        <taxon>Mycobacteriaceae</taxon>
        <taxon>Mycolicibacterium</taxon>
    </lineage>
</organism>
<dbReference type="AlphaFoldDB" id="A0A0N9YCP8"/>
<name>A0A0N9YCP8_MYCFO</name>
<proteinExistence type="predicted"/>